<feature type="region of interest" description="Disordered" evidence="1">
    <location>
        <begin position="1"/>
        <end position="20"/>
    </location>
</feature>
<organism evidence="3 4">
    <name type="scientific">Paractinoplanes atraurantiacus</name>
    <dbReference type="NCBI Taxonomy" id="1036182"/>
    <lineage>
        <taxon>Bacteria</taxon>
        <taxon>Bacillati</taxon>
        <taxon>Actinomycetota</taxon>
        <taxon>Actinomycetes</taxon>
        <taxon>Micromonosporales</taxon>
        <taxon>Micromonosporaceae</taxon>
        <taxon>Paractinoplanes</taxon>
    </lineage>
</organism>
<dbReference type="RefSeq" id="WP_097321272.1">
    <property type="nucleotide sequence ID" value="NZ_OBDY01000007.1"/>
</dbReference>
<evidence type="ECO:0000256" key="1">
    <source>
        <dbReference type="SAM" id="MobiDB-lite"/>
    </source>
</evidence>
<reference evidence="3 4" key="1">
    <citation type="submission" date="2017-09" db="EMBL/GenBank/DDBJ databases">
        <authorList>
            <person name="Ehlers B."/>
            <person name="Leendertz F.H."/>
        </authorList>
    </citation>
    <scope>NUCLEOTIDE SEQUENCE [LARGE SCALE GENOMIC DNA]</scope>
    <source>
        <strain evidence="3 4">CGMCC 4.6857</strain>
    </source>
</reference>
<evidence type="ECO:0000313" key="3">
    <source>
        <dbReference type="EMBL" id="SNY44486.1"/>
    </source>
</evidence>
<keyword evidence="4" id="KW-1185">Reference proteome</keyword>
<name>A0A285IBQ8_9ACTN</name>
<dbReference type="AlphaFoldDB" id="A0A285IBQ8"/>
<dbReference type="EMBL" id="OBDY01000007">
    <property type="protein sequence ID" value="SNY44486.1"/>
    <property type="molecule type" value="Genomic_DNA"/>
</dbReference>
<feature type="region of interest" description="Disordered" evidence="1">
    <location>
        <begin position="161"/>
        <end position="275"/>
    </location>
</feature>
<accession>A0A285IBQ8</accession>
<dbReference type="Proteomes" id="UP000219612">
    <property type="component" value="Unassembled WGS sequence"/>
</dbReference>
<keyword evidence="2" id="KW-0472">Membrane</keyword>
<proteinExistence type="predicted"/>
<evidence type="ECO:0000256" key="2">
    <source>
        <dbReference type="SAM" id="Phobius"/>
    </source>
</evidence>
<gene>
    <name evidence="3" type="ORF">SAMN05421748_10778</name>
</gene>
<feature type="transmembrane region" description="Helical" evidence="2">
    <location>
        <begin position="25"/>
        <end position="44"/>
    </location>
</feature>
<keyword evidence="2" id="KW-1133">Transmembrane helix</keyword>
<sequence>MAAERDQWRTPGTLTRGPRPGWQRAGLAVAAVTLGVTGAGAFLADTYATQTTCDHISGIGVAGEGYDSVRTGFDRHAGLLLLHSDLRHAVRGLAADERKRQTLAAQDATAVTVRAALAVDDDIEARARVAQASCNLPVVGVLFPGEDVSLTASTTPIAATPATAVGPATTAPSTTGSRTTTPATTPSNARPAAPSGASAAPRSGASAAPRSGASAAPRSGASAAPRSGASAAPRSGAPATSRPGDPAASRPGAPSGDPSGVPSRAPSAGPEDIAEPAPAYAATPAEIAQAQARVAEADALYRRLLVSPVATLAQRDVALYELAAAKTHLADLEDGDPNARHPKLELWGANAYLSAAIADYRTLLTDPSATEEQKTQAVAIVDYWQNRFDTLAAQLTAT</sequence>
<dbReference type="OrthoDB" id="10020186at2"/>
<feature type="compositionally biased region" description="Low complexity" evidence="1">
    <location>
        <begin position="161"/>
        <end position="239"/>
    </location>
</feature>
<evidence type="ECO:0000313" key="4">
    <source>
        <dbReference type="Proteomes" id="UP000219612"/>
    </source>
</evidence>
<keyword evidence="2" id="KW-0812">Transmembrane</keyword>
<protein>
    <submittedName>
        <fullName evidence="3">Uncharacterized protein</fullName>
    </submittedName>
</protein>